<evidence type="ECO:0000313" key="2">
    <source>
        <dbReference type="EMBL" id="GEB52223.1"/>
    </source>
</evidence>
<comment type="caution">
    <text evidence="2">The sequence shown here is derived from an EMBL/GenBank/DDBJ whole genome shotgun (WGS) entry which is preliminary data.</text>
</comment>
<dbReference type="EMBL" id="BJMM01000028">
    <property type="protein sequence ID" value="GEB52223.1"/>
    <property type="molecule type" value="Genomic_DNA"/>
</dbReference>
<gene>
    <name evidence="2" type="ORF">SCA03_47740</name>
</gene>
<dbReference type="Proteomes" id="UP000319210">
    <property type="component" value="Unassembled WGS sequence"/>
</dbReference>
<feature type="domain" description="THIF-type NAD/FAD binding fold" evidence="1">
    <location>
        <begin position="123"/>
        <end position="188"/>
    </location>
</feature>
<name>A0A4Y3R646_STRCI</name>
<organism evidence="2 3">
    <name type="scientific">Streptomyces cacaoi</name>
    <dbReference type="NCBI Taxonomy" id="1898"/>
    <lineage>
        <taxon>Bacteria</taxon>
        <taxon>Bacillati</taxon>
        <taxon>Actinomycetota</taxon>
        <taxon>Actinomycetes</taxon>
        <taxon>Kitasatosporales</taxon>
        <taxon>Streptomycetaceae</taxon>
        <taxon>Streptomyces</taxon>
    </lineage>
</organism>
<proteinExistence type="predicted"/>
<dbReference type="InterPro" id="IPR000594">
    <property type="entry name" value="ThiF_NAD_FAD-bd"/>
</dbReference>
<accession>A0A4Y3R646</accession>
<sequence length="366" mass="38584">MHPMIKPALRRGWRDRQTLQYGMAPAHAVLLGPVTDHTAALMDLMDGTRNMDQLQEEARRLGLGPHIPQQLTERLATAGLLDDATADREASAAISDRLRPDLASLSVVHHAPGSAVQRLATRRSARIQVRGAGRVGTTVAATLAAAGVGQVDVIDGGDVEPWDTAPGGLPPHSVGSRRDAAARTAVGQWRDGRNGNRARVGLVLITPRDGADAYAPDPRTAEPFMETGTPHLYGGVAEATGIVGPLVLPGITPCADCLMRGRTEREPSWPLLVGQWRTANRRRTGTPACDIALATTTAGILASYALSYIDGDGGCTSGYRLRLALPHLLPSTEQFTAHDECPCGAASVHAARTGSETAEPHATMTG</sequence>
<dbReference type="RefSeq" id="WP_030876463.1">
    <property type="nucleotide sequence ID" value="NZ_BJMM01000028.1"/>
</dbReference>
<dbReference type="SUPFAM" id="SSF69572">
    <property type="entry name" value="Activating enzymes of the ubiquitin-like proteins"/>
    <property type="match status" value="1"/>
</dbReference>
<dbReference type="AlphaFoldDB" id="A0A4Y3R646"/>
<dbReference type="Gene3D" id="3.40.50.720">
    <property type="entry name" value="NAD(P)-binding Rossmann-like Domain"/>
    <property type="match status" value="2"/>
</dbReference>
<dbReference type="GO" id="GO:0008641">
    <property type="term" value="F:ubiquitin-like modifier activating enzyme activity"/>
    <property type="evidence" value="ECO:0007669"/>
    <property type="project" value="InterPro"/>
</dbReference>
<reference evidence="2 3" key="1">
    <citation type="submission" date="2019-06" db="EMBL/GenBank/DDBJ databases">
        <title>Whole genome shotgun sequence of Streptomyces cacaoi subsp. cacaoi NBRC 12748.</title>
        <authorList>
            <person name="Hosoyama A."/>
            <person name="Uohara A."/>
            <person name="Ohji S."/>
            <person name="Ichikawa N."/>
        </authorList>
    </citation>
    <scope>NUCLEOTIDE SEQUENCE [LARGE SCALE GENOMIC DNA]</scope>
    <source>
        <strain evidence="2 3">NBRC 12748</strain>
    </source>
</reference>
<evidence type="ECO:0000259" key="1">
    <source>
        <dbReference type="Pfam" id="PF00899"/>
    </source>
</evidence>
<dbReference type="InterPro" id="IPR035985">
    <property type="entry name" value="Ubiquitin-activating_enz"/>
</dbReference>
<evidence type="ECO:0000313" key="3">
    <source>
        <dbReference type="Proteomes" id="UP000319210"/>
    </source>
</evidence>
<dbReference type="Pfam" id="PF00899">
    <property type="entry name" value="ThiF"/>
    <property type="match status" value="1"/>
</dbReference>
<protein>
    <recommendedName>
        <fullName evidence="1">THIF-type NAD/FAD binding fold domain-containing protein</fullName>
    </recommendedName>
</protein>
<keyword evidence="3" id="KW-1185">Reference proteome</keyword>